<evidence type="ECO:0000313" key="1">
    <source>
        <dbReference type="EMBL" id="AUN96764.1"/>
    </source>
</evidence>
<sequence>MLIGLTCLSGKAFPQESSTPGIIESFERLLELHKDQFQKNKSRIQSNLKAVSNLSGYADVKLDPQYVKSIILHSDERFLKYAQQDECKFLSTLETNLLKTAEGNIDNILIEYKNKDGSTDSASMLKDDFFEQIYKRKCLNNREFSILFSEINAQKTIEGIKFSVPKNKAECSTIHNEWLANPFTPYLCRIQQVFKKPALKKQADYYRERIPLMQRVYLDNLCNSLSNPELFCSSYLKSDVWSKILNSELPDYKMSYKCQQMYNKKDKLTPMEMKNCASKLATENTFCETRGNQDFPSNFPLQNCSNISLALNKSKLISDYHDCPGNIDNEGLTNIHRIVNHFSPRTIVTSRDTCAGEANYTLAKLNLDVKHEAGWPLKVCYTNRIDNKEACVTYIPGSRADEPLSEDQVVARILYQQKGAPQKTTCRIVDSRTYNPARSEFKFGCFIVYSADLCTTLSCDKKVIWEEKVQQDIKFIGVPVFDYFPTSYLNERYAFTNLLDEVKGTQDRMIRNLTDVKFFLDKMPTGIIHGIGCAEDMIPEQFMRTAINQCHPMPFIVDGHVVKNNETWLVTRLAIDDVHTPRLLMWPNIFNAVSAYQELHPLNTWTLYGIRK</sequence>
<dbReference type="Proteomes" id="UP000235584">
    <property type="component" value="Chromosome"/>
</dbReference>
<dbReference type="RefSeq" id="WP_102242059.1">
    <property type="nucleotide sequence ID" value="NZ_CP025704.1"/>
</dbReference>
<accession>A0A2K9NPR9</accession>
<proteinExistence type="predicted"/>
<dbReference type="AlphaFoldDB" id="A0A2K9NPR9"/>
<evidence type="ECO:0000313" key="2">
    <source>
        <dbReference type="Proteomes" id="UP000235584"/>
    </source>
</evidence>
<gene>
    <name evidence="1" type="ORF">C0V70_01325</name>
</gene>
<organism evidence="1 2">
    <name type="scientific">Bacteriovorax stolpii</name>
    <name type="common">Bdellovibrio stolpii</name>
    <dbReference type="NCBI Taxonomy" id="960"/>
    <lineage>
        <taxon>Bacteria</taxon>
        <taxon>Pseudomonadati</taxon>
        <taxon>Bdellovibrionota</taxon>
        <taxon>Bacteriovoracia</taxon>
        <taxon>Bacteriovoracales</taxon>
        <taxon>Bacteriovoracaceae</taxon>
        <taxon>Bacteriovorax</taxon>
    </lineage>
</organism>
<dbReference type="KEGG" id="bsto:C0V70_01325"/>
<dbReference type="EMBL" id="CP025704">
    <property type="protein sequence ID" value="AUN96764.1"/>
    <property type="molecule type" value="Genomic_DNA"/>
</dbReference>
<protein>
    <submittedName>
        <fullName evidence="1">Uncharacterized protein</fullName>
    </submittedName>
</protein>
<reference evidence="1 2" key="1">
    <citation type="submission" date="2018-01" db="EMBL/GenBank/DDBJ databases">
        <title>Complete genome sequence of Bacteriovorax stolpii DSM12778.</title>
        <authorList>
            <person name="Tang B."/>
            <person name="Chang J."/>
        </authorList>
    </citation>
    <scope>NUCLEOTIDE SEQUENCE [LARGE SCALE GENOMIC DNA]</scope>
    <source>
        <strain evidence="1 2">DSM 12778</strain>
    </source>
</reference>
<name>A0A2K9NPR9_BACTC</name>
<keyword evidence="2" id="KW-1185">Reference proteome</keyword>